<dbReference type="GO" id="GO:0008360">
    <property type="term" value="P:regulation of cell shape"/>
    <property type="evidence" value="ECO:0007669"/>
    <property type="project" value="UniProtKB-UniRule"/>
</dbReference>
<evidence type="ECO:0000313" key="6">
    <source>
        <dbReference type="Proteomes" id="UP000268857"/>
    </source>
</evidence>
<comment type="function">
    <text evidence="2">Required for morphogenesis under gluconeogenic growth conditions.</text>
</comment>
<dbReference type="HAMAP" id="MF_00973">
    <property type="entry name" value="Gluconeogen_factor"/>
    <property type="match status" value="1"/>
</dbReference>
<dbReference type="Pfam" id="PF01933">
    <property type="entry name" value="CofD"/>
    <property type="match status" value="1"/>
</dbReference>
<keyword evidence="4" id="KW-1133">Transmembrane helix</keyword>
<dbReference type="STRING" id="211165.GCA_000317285_03747"/>
<dbReference type="RefSeq" id="WP_016875697.1">
    <property type="nucleotide sequence ID" value="NZ_AJLN01000098.1"/>
</dbReference>
<feature type="region of interest" description="Disordered" evidence="3">
    <location>
        <begin position="459"/>
        <end position="479"/>
    </location>
</feature>
<protein>
    <recommendedName>
        <fullName evidence="2">Putative gluconeogenesis factor</fullName>
    </recommendedName>
</protein>
<dbReference type="GO" id="GO:0043743">
    <property type="term" value="F:LPPG:FO 2-phospho-L-lactate transferase activity"/>
    <property type="evidence" value="ECO:0007669"/>
    <property type="project" value="InterPro"/>
</dbReference>
<reference evidence="5 6" key="1">
    <citation type="journal article" date="2019" name="Genome Biol. Evol.">
        <title>Day and night: Metabolic profiles and evolutionary relationships of six axenic non-marine cyanobacteria.</title>
        <authorList>
            <person name="Will S.E."/>
            <person name="Henke P."/>
            <person name="Boedeker C."/>
            <person name="Huang S."/>
            <person name="Brinkmann H."/>
            <person name="Rohde M."/>
            <person name="Jarek M."/>
            <person name="Friedl T."/>
            <person name="Seufert S."/>
            <person name="Schumacher M."/>
            <person name="Overmann J."/>
            <person name="Neumann-Schaal M."/>
            <person name="Petersen J."/>
        </authorList>
    </citation>
    <scope>NUCLEOTIDE SEQUENCE [LARGE SCALE GENOMIC DNA]</scope>
    <source>
        <strain evidence="5 6">PCC 6912</strain>
    </source>
</reference>
<dbReference type="GO" id="GO:0005737">
    <property type="term" value="C:cytoplasm"/>
    <property type="evidence" value="ECO:0007669"/>
    <property type="project" value="UniProtKB-SubCell"/>
</dbReference>
<dbReference type="Gene3D" id="3.40.50.10680">
    <property type="entry name" value="CofD-like domains"/>
    <property type="match status" value="1"/>
</dbReference>
<dbReference type="InterPro" id="IPR002882">
    <property type="entry name" value="CofD"/>
</dbReference>
<name>A0A433N323_CHLFR</name>
<dbReference type="EMBL" id="RSCJ01000024">
    <property type="protein sequence ID" value="RUR75553.1"/>
    <property type="molecule type" value="Genomic_DNA"/>
</dbReference>
<comment type="similarity">
    <text evidence="2">Belongs to the gluconeogenesis factor family.</text>
</comment>
<dbReference type="Proteomes" id="UP000268857">
    <property type="component" value="Unassembled WGS sequence"/>
</dbReference>
<comment type="caution">
    <text evidence="5">The sequence shown here is derived from an EMBL/GenBank/DDBJ whole genome shotgun (WGS) entry which is preliminary data.</text>
</comment>
<keyword evidence="4" id="KW-0472">Membrane</keyword>
<dbReference type="NCBIfam" id="TIGR01826">
    <property type="entry name" value="CofD_related"/>
    <property type="match status" value="1"/>
</dbReference>
<sequence>MSIGFFRQALNTFQQQSRRRTRHRVNQWFKWLSPGLSVKRWLLISVGGVLLASLGLAIWIKLTPIFWALELLRGFLAVITNILPNYISGPLVLLFGLLLLLWGQTRTVGSITKVLRPEGDEELVDVLLAHRRLYRGPKIVVIGGGTGLSTLLRGLKRYSANITAIVTVADDGGSSGRLRREFGVLPPGDIRNCLAALADEEKLLTELFQYRFRVGDGLTGHSFGNLFLTAMSEITGDLERAVTASSKVLAIRGQVLPATLSDVRLWAELADGRRIEGESKITEAGGSIVKIGCTPANPPALPAAIKVIKEADYIIMGPGSLYTSVIPNLLVPEIADAIAASTAPRIYVCNIMTQPGETQGYTVSDHIRAIDEACGGRRLFNAVLVHKRSPSARALIRYAQQRSHPVFLDREEVTKMERRIVLANVMHEDETGCVRHDPQRLARVLLRWYSGTHHGKWGEWGTKGQGDKGTKTEQPTINH</sequence>
<dbReference type="InterPro" id="IPR038136">
    <property type="entry name" value="CofD-like_dom_sf"/>
</dbReference>
<evidence type="ECO:0000256" key="1">
    <source>
        <dbReference type="ARBA" id="ARBA00022490"/>
    </source>
</evidence>
<proteinExistence type="inferred from homology"/>
<dbReference type="OrthoDB" id="9783842at2"/>
<dbReference type="CDD" id="cd07187">
    <property type="entry name" value="YvcK_like"/>
    <property type="match status" value="1"/>
</dbReference>
<keyword evidence="1 2" id="KW-0963">Cytoplasm</keyword>
<gene>
    <name evidence="5" type="ORF">PCC6912_47840</name>
</gene>
<dbReference type="PANTHER" id="PTHR30135:SF3">
    <property type="entry name" value="GLUCONEOGENESIS FACTOR-RELATED"/>
    <property type="match status" value="1"/>
</dbReference>
<keyword evidence="6" id="KW-1185">Reference proteome</keyword>
<keyword evidence="4" id="KW-0812">Transmembrane</keyword>
<accession>A0A433N323</accession>
<dbReference type="InterPro" id="IPR010119">
    <property type="entry name" value="Gluconeogen_factor"/>
</dbReference>
<feature type="transmembrane region" description="Helical" evidence="4">
    <location>
        <begin position="82"/>
        <end position="103"/>
    </location>
</feature>
<evidence type="ECO:0000256" key="2">
    <source>
        <dbReference type="HAMAP-Rule" id="MF_00973"/>
    </source>
</evidence>
<feature type="transmembrane region" description="Helical" evidence="4">
    <location>
        <begin position="41"/>
        <end position="62"/>
    </location>
</feature>
<comment type="subcellular location">
    <subcellularLocation>
        <location evidence="2">Cytoplasm</location>
    </subcellularLocation>
</comment>
<organism evidence="5 6">
    <name type="scientific">Chlorogloeopsis fritschii PCC 6912</name>
    <dbReference type="NCBI Taxonomy" id="211165"/>
    <lineage>
        <taxon>Bacteria</taxon>
        <taxon>Bacillati</taxon>
        <taxon>Cyanobacteriota</taxon>
        <taxon>Cyanophyceae</taxon>
        <taxon>Nostocales</taxon>
        <taxon>Chlorogloeopsidaceae</taxon>
        <taxon>Chlorogloeopsis</taxon>
    </lineage>
</organism>
<evidence type="ECO:0000256" key="4">
    <source>
        <dbReference type="SAM" id="Phobius"/>
    </source>
</evidence>
<dbReference type="PANTHER" id="PTHR30135">
    <property type="entry name" value="UNCHARACTERIZED PROTEIN YVCK-RELATED"/>
    <property type="match status" value="1"/>
</dbReference>
<evidence type="ECO:0000256" key="3">
    <source>
        <dbReference type="SAM" id="MobiDB-lite"/>
    </source>
</evidence>
<dbReference type="AlphaFoldDB" id="A0A433N323"/>
<evidence type="ECO:0000313" key="5">
    <source>
        <dbReference type="EMBL" id="RUR75553.1"/>
    </source>
</evidence>
<dbReference type="SUPFAM" id="SSF142338">
    <property type="entry name" value="CofD-like"/>
    <property type="match status" value="1"/>
</dbReference>